<dbReference type="HOGENOM" id="CLU_009600_14_4_1"/>
<gene>
    <name evidence="3" type="ORF">PV10_00286</name>
</gene>
<evidence type="ECO:0000256" key="1">
    <source>
        <dbReference type="SAM" id="MobiDB-lite"/>
    </source>
</evidence>
<dbReference type="GeneID" id="27318131"/>
<protein>
    <recommendedName>
        <fullName evidence="2">Amidase domain-containing protein</fullName>
    </recommendedName>
</protein>
<feature type="region of interest" description="Disordered" evidence="1">
    <location>
        <begin position="211"/>
        <end position="230"/>
    </location>
</feature>
<proteinExistence type="predicted"/>
<evidence type="ECO:0000259" key="2">
    <source>
        <dbReference type="Pfam" id="PF01425"/>
    </source>
</evidence>
<dbReference type="SUPFAM" id="SSF75304">
    <property type="entry name" value="Amidase signature (AS) enzymes"/>
    <property type="match status" value="1"/>
</dbReference>
<dbReference type="PANTHER" id="PTHR42678">
    <property type="entry name" value="AMIDASE"/>
    <property type="match status" value="1"/>
</dbReference>
<name>A0A0D1ZR23_EXOME</name>
<keyword evidence="4" id="KW-1185">Reference proteome</keyword>
<dbReference type="OMA" id="DGWDWDY"/>
<dbReference type="Gene3D" id="3.90.1300.10">
    <property type="entry name" value="Amidase signature (AS) domain"/>
    <property type="match status" value="1"/>
</dbReference>
<evidence type="ECO:0000313" key="3">
    <source>
        <dbReference type="EMBL" id="KIV96414.1"/>
    </source>
</evidence>
<dbReference type="RefSeq" id="XP_016227988.1">
    <property type="nucleotide sequence ID" value="XM_016364339.1"/>
</dbReference>
<dbReference type="Proteomes" id="UP000054302">
    <property type="component" value="Unassembled WGS sequence"/>
</dbReference>
<evidence type="ECO:0000313" key="4">
    <source>
        <dbReference type="Proteomes" id="UP000054302"/>
    </source>
</evidence>
<accession>A0A0D1ZR23</accession>
<dbReference type="STRING" id="212818.A0A0D1ZR23"/>
<feature type="domain" description="Amidase" evidence="2">
    <location>
        <begin position="97"/>
        <end position="380"/>
    </location>
</feature>
<dbReference type="EMBL" id="KN847520">
    <property type="protein sequence ID" value="KIV96414.1"/>
    <property type="molecule type" value="Genomic_DNA"/>
</dbReference>
<dbReference type="Pfam" id="PF01425">
    <property type="entry name" value="Amidase"/>
    <property type="match status" value="1"/>
</dbReference>
<organism evidence="3 4">
    <name type="scientific">Exophiala mesophila</name>
    <name type="common">Black yeast-like fungus</name>
    <dbReference type="NCBI Taxonomy" id="212818"/>
    <lineage>
        <taxon>Eukaryota</taxon>
        <taxon>Fungi</taxon>
        <taxon>Dikarya</taxon>
        <taxon>Ascomycota</taxon>
        <taxon>Pezizomycotina</taxon>
        <taxon>Eurotiomycetes</taxon>
        <taxon>Chaetothyriomycetidae</taxon>
        <taxon>Chaetothyriales</taxon>
        <taxon>Herpotrichiellaceae</taxon>
        <taxon>Exophiala</taxon>
    </lineage>
</organism>
<dbReference type="VEuPathDB" id="FungiDB:PV10_00286"/>
<dbReference type="InterPro" id="IPR023631">
    <property type="entry name" value="Amidase_dom"/>
</dbReference>
<reference evidence="3 4" key="1">
    <citation type="submission" date="2015-01" db="EMBL/GenBank/DDBJ databases">
        <title>The Genome Sequence of Exophiala mesophila CBS40295.</title>
        <authorList>
            <consortium name="The Broad Institute Genomics Platform"/>
            <person name="Cuomo C."/>
            <person name="de Hoog S."/>
            <person name="Gorbushina A."/>
            <person name="Stielow B."/>
            <person name="Teixiera M."/>
            <person name="Abouelleil A."/>
            <person name="Chapman S.B."/>
            <person name="Priest M."/>
            <person name="Young S.K."/>
            <person name="Wortman J."/>
            <person name="Nusbaum C."/>
            <person name="Birren B."/>
        </authorList>
    </citation>
    <scope>NUCLEOTIDE SEQUENCE [LARGE SCALE GENOMIC DNA]</scope>
    <source>
        <strain evidence="3 4">CBS 40295</strain>
    </source>
</reference>
<sequence length="601" mass="64605">MMQRIVGQQLLVKMPFSFLILSIGIAYLVTLTNAQNATVDLASAQILTDPFPHYYPNEDAPATDIFPMPACQGVTLEEATIDQLQEYMGSGSLTAVDLVNCYFARYTQVNNYVNGILQWNPDALAIAQILDAERAAGRVRGPLHGIPFLVKDNIATKDKMDTTAGSWMLVGSIVPRDAFVVTKLRNAGALLLGHATLSEWADMRSNNYSEGYSPRGDQARSPYNATVNPGGSSSGSAVAVAANQAMFSLGTETDGSVINPAERASVCGIKPSVGLTSRAGVIPESIHQDTVGTFGRTVRDAVYALDAIYGVDERDNYTLAQIGHTPEGGYAQFLTNKSALNGAVFGLPWDSFWALNEPGQNDDLLELIALIESAGATVINGTELPGYEDIVSPDGWDWDYGGTRGYPNESEYTVVKVDFYNNIEAYLSELTNTPIRTLEDIVEYNIANLGSEGGLPGIHPAFGSGQDGFLASLESGGVMDETYFQALEYTQRTTREGIDGALGGRGGAVKVDALLVPPDVGQTYQIAAQAQYPMVTIPAGMGGVSGMPFGLAFMGSMWSEPELIHWASAVEDLQLTSSTPWKRQRPTWGDYLAKNLPVLWA</sequence>
<dbReference type="InterPro" id="IPR036928">
    <property type="entry name" value="AS_sf"/>
</dbReference>
<dbReference type="PANTHER" id="PTHR42678:SF37">
    <property type="entry name" value="AMIDASE C869.01-RELATED"/>
    <property type="match status" value="1"/>
</dbReference>
<dbReference type="OrthoDB" id="566138at2759"/>
<dbReference type="AlphaFoldDB" id="A0A0D1ZR23"/>